<dbReference type="AlphaFoldDB" id="A0AAV6VUE0"/>
<reference evidence="2 3" key="1">
    <citation type="journal article" date="2022" name="Nat. Ecol. Evol.">
        <title>A masculinizing supergene underlies an exaggerated male reproductive morph in a spider.</title>
        <authorList>
            <person name="Hendrickx F."/>
            <person name="De Corte Z."/>
            <person name="Sonet G."/>
            <person name="Van Belleghem S.M."/>
            <person name="Kostlbacher S."/>
            <person name="Vangestel C."/>
        </authorList>
    </citation>
    <scope>NUCLEOTIDE SEQUENCE [LARGE SCALE GENOMIC DNA]</scope>
    <source>
        <strain evidence="2">W744_W776</strain>
    </source>
</reference>
<organism evidence="2 3">
    <name type="scientific">Oedothorax gibbosus</name>
    <dbReference type="NCBI Taxonomy" id="931172"/>
    <lineage>
        <taxon>Eukaryota</taxon>
        <taxon>Metazoa</taxon>
        <taxon>Ecdysozoa</taxon>
        <taxon>Arthropoda</taxon>
        <taxon>Chelicerata</taxon>
        <taxon>Arachnida</taxon>
        <taxon>Araneae</taxon>
        <taxon>Araneomorphae</taxon>
        <taxon>Entelegynae</taxon>
        <taxon>Araneoidea</taxon>
        <taxon>Linyphiidae</taxon>
        <taxon>Erigoninae</taxon>
        <taxon>Oedothorax</taxon>
    </lineage>
</organism>
<evidence type="ECO:0000313" key="2">
    <source>
        <dbReference type="EMBL" id="KAG8199443.1"/>
    </source>
</evidence>
<evidence type="ECO:0000313" key="3">
    <source>
        <dbReference type="Proteomes" id="UP000827092"/>
    </source>
</evidence>
<dbReference type="Proteomes" id="UP000827092">
    <property type="component" value="Unassembled WGS sequence"/>
</dbReference>
<accession>A0AAV6VUE0</accession>
<comment type="caution">
    <text evidence="2">The sequence shown here is derived from an EMBL/GenBank/DDBJ whole genome shotgun (WGS) entry which is preliminary data.</text>
</comment>
<sequence>MYDSSLMTFLHQKLKKKFQKDIPNQEEYLNPKFTCAIHTNSSSPPPPPSNNSPNAREQRTVGRPCNLQICGHQMDPWSDGWSWAKKKPRKPKKKEEKESSGSTVTCVPDDADWGDDVLLRV</sequence>
<keyword evidence="3" id="KW-1185">Reference proteome</keyword>
<evidence type="ECO:0000256" key="1">
    <source>
        <dbReference type="SAM" id="MobiDB-lite"/>
    </source>
</evidence>
<protein>
    <submittedName>
        <fullName evidence="2">Uncharacterized protein</fullName>
    </submittedName>
</protein>
<gene>
    <name evidence="2" type="ORF">JTE90_000310</name>
</gene>
<dbReference type="EMBL" id="JAFNEN010000027">
    <property type="protein sequence ID" value="KAG8199443.1"/>
    <property type="molecule type" value="Genomic_DNA"/>
</dbReference>
<proteinExistence type="predicted"/>
<feature type="region of interest" description="Disordered" evidence="1">
    <location>
        <begin position="36"/>
        <end position="121"/>
    </location>
</feature>
<name>A0AAV6VUE0_9ARAC</name>